<dbReference type="GO" id="GO:0016020">
    <property type="term" value="C:membrane"/>
    <property type="evidence" value="ECO:0007669"/>
    <property type="project" value="InterPro"/>
</dbReference>
<organism evidence="6 7">
    <name type="scientific">Mycobacterium simiae</name>
    <name type="common">Mycobacterium habana</name>
    <dbReference type="NCBI Taxonomy" id="1784"/>
    <lineage>
        <taxon>Bacteria</taxon>
        <taxon>Bacillati</taxon>
        <taxon>Actinomycetota</taxon>
        <taxon>Actinomycetes</taxon>
        <taxon>Mycobacteriales</taxon>
        <taxon>Mycobacteriaceae</taxon>
        <taxon>Mycobacterium</taxon>
        <taxon>Mycobacterium simiae complex</taxon>
    </lineage>
</organism>
<dbReference type="InterPro" id="IPR008691">
    <property type="entry name" value="LpqH"/>
</dbReference>
<evidence type="ECO:0000256" key="2">
    <source>
        <dbReference type="ARBA" id="ARBA00022729"/>
    </source>
</evidence>
<dbReference type="RefSeq" id="WP_061556155.1">
    <property type="nucleotide sequence ID" value="NZ_JASWDE010000019.1"/>
</dbReference>
<dbReference type="Proteomes" id="UP000193040">
    <property type="component" value="Unassembled WGS sequence"/>
</dbReference>
<evidence type="ECO:0000313" key="6">
    <source>
        <dbReference type="EMBL" id="ORJ64043.1"/>
    </source>
</evidence>
<keyword evidence="3" id="KW-0472">Membrane</keyword>
<evidence type="ECO:0000256" key="4">
    <source>
        <dbReference type="ARBA" id="ARBA00023139"/>
    </source>
</evidence>
<evidence type="ECO:0000313" key="7">
    <source>
        <dbReference type="Proteomes" id="UP000193040"/>
    </source>
</evidence>
<evidence type="ECO:0000256" key="1">
    <source>
        <dbReference type="ARBA" id="ARBA00022475"/>
    </source>
</evidence>
<dbReference type="STRING" id="1784.VC42_04630"/>
<name>A0A1X0YFS0_MYCSI</name>
<protein>
    <recommendedName>
        <fullName evidence="8">Lipoprotein LppO</fullName>
    </recommendedName>
</protein>
<keyword evidence="4" id="KW-0564">Palmitate</keyword>
<dbReference type="Pfam" id="PF05481">
    <property type="entry name" value="Myco_19_kDa"/>
    <property type="match status" value="1"/>
</dbReference>
<gene>
    <name evidence="6" type="ORF">B5M45_02170</name>
</gene>
<dbReference type="EMBL" id="MZZM01000005">
    <property type="protein sequence ID" value="ORJ64043.1"/>
    <property type="molecule type" value="Genomic_DNA"/>
</dbReference>
<keyword evidence="7" id="KW-1185">Reference proteome</keyword>
<comment type="caution">
    <text evidence="6">The sequence shown here is derived from an EMBL/GenBank/DDBJ whole genome shotgun (WGS) entry which is preliminary data.</text>
</comment>
<evidence type="ECO:0000256" key="5">
    <source>
        <dbReference type="ARBA" id="ARBA00023288"/>
    </source>
</evidence>
<dbReference type="AlphaFoldDB" id="A0A1X0YFS0"/>
<keyword evidence="2" id="KW-0732">Signal</keyword>
<dbReference type="PROSITE" id="PS51257">
    <property type="entry name" value="PROKAR_LIPOPROTEIN"/>
    <property type="match status" value="1"/>
</dbReference>
<keyword evidence="5" id="KW-0449">Lipoprotein</keyword>
<reference evidence="6 7" key="1">
    <citation type="submission" date="2017-03" db="EMBL/GenBank/DDBJ databases">
        <title>Genomic insights into Mycobacterium simiae human colonization.</title>
        <authorList>
            <person name="Steffani J.L."/>
            <person name="Brunck M.E."/>
            <person name="Cruz E."/>
            <person name="Montiel R."/>
            <person name="Barona F."/>
        </authorList>
    </citation>
    <scope>NUCLEOTIDE SEQUENCE [LARGE SCALE GENOMIC DNA]</scope>
    <source>
        <strain evidence="6 7">MsiGto</strain>
    </source>
</reference>
<evidence type="ECO:0008006" key="8">
    <source>
        <dbReference type="Google" id="ProtNLM"/>
    </source>
</evidence>
<proteinExistence type="predicted"/>
<sequence length="172" mass="17545">MTKPDVRPRRDPHIAGLGTVVLVIGLSGCSSSGGGPGAATTTTPATSSTTVMMDQHSHTITAKVECTTTAAAPHATPPESGDLTTRINVHDDSGSVSLALSDEKPPSVDGFAVSLKVGNGQYQLPYQPTQSANQVLVTKDGKSYTITGSGQGTAPGQSGMRQITFGIHVTCP</sequence>
<evidence type="ECO:0000256" key="3">
    <source>
        <dbReference type="ARBA" id="ARBA00023136"/>
    </source>
</evidence>
<accession>A0A1X0YFS0</accession>
<keyword evidence="1" id="KW-1003">Cell membrane</keyword>